<proteinExistence type="inferred from homology"/>
<dbReference type="Pfam" id="PF26113">
    <property type="entry name" value="GH16_XgeA"/>
    <property type="match status" value="1"/>
</dbReference>
<dbReference type="SUPFAM" id="SSF49899">
    <property type="entry name" value="Concanavalin A-like lectins/glucanases"/>
    <property type="match status" value="1"/>
</dbReference>
<dbReference type="PROSITE" id="PS51762">
    <property type="entry name" value="GH16_2"/>
    <property type="match status" value="1"/>
</dbReference>
<accession>A0A381SHI3</accession>
<gene>
    <name evidence="3" type="ORF">METZ01_LOCUS56364</name>
</gene>
<evidence type="ECO:0000256" key="1">
    <source>
        <dbReference type="ARBA" id="ARBA00006865"/>
    </source>
</evidence>
<dbReference type="InterPro" id="IPR000757">
    <property type="entry name" value="Beta-glucanase-like"/>
</dbReference>
<comment type="similarity">
    <text evidence="1">Belongs to the glycosyl hydrolase 16 family.</text>
</comment>
<dbReference type="InterPro" id="IPR050546">
    <property type="entry name" value="Glycosyl_Hydrlase_16"/>
</dbReference>
<reference evidence="3" key="1">
    <citation type="submission" date="2018-05" db="EMBL/GenBank/DDBJ databases">
        <authorList>
            <person name="Lanie J.A."/>
            <person name="Ng W.-L."/>
            <person name="Kazmierczak K.M."/>
            <person name="Andrzejewski T.M."/>
            <person name="Davidsen T.M."/>
            <person name="Wayne K.J."/>
            <person name="Tettelin H."/>
            <person name="Glass J.I."/>
            <person name="Rusch D."/>
            <person name="Podicherti R."/>
            <person name="Tsui H.-C.T."/>
            <person name="Winkler M.E."/>
        </authorList>
    </citation>
    <scope>NUCLEOTIDE SEQUENCE</scope>
</reference>
<dbReference type="Pfam" id="PF00722">
    <property type="entry name" value="Glyco_hydro_16"/>
    <property type="match status" value="1"/>
</dbReference>
<dbReference type="Gene3D" id="2.60.120.200">
    <property type="match status" value="1"/>
</dbReference>
<sequence>MINIIRFGKNYLQKKFMKKNHFLSLLFLFLAVSCNKSKDTIDNNSSITNNNSNNINTPVDTYVFNNELTWSDEFDVDGSISLDKWSIETVAPNNGSWWNGELQYYTDKENNIKIEDGLLKITAKYESFNGKNYTSARINTQDKYEFTYGRVELRAKLPNWEGMWPAFWLLGANYDVIDWPYCGELDILEHGDYVKDSTVDDPGLISSAVHYGPLDHKSQYANIPNTIFMATGQENFVRAEKIIENPFDQFHTYAIQWAPDKIQFFIDDEMYFEFPLQAQHSPFDKPFFLILNLAVGGHWTDGYVAPGFNQATYEIDYVRIYQ</sequence>
<dbReference type="AlphaFoldDB" id="A0A381SHI3"/>
<dbReference type="PANTHER" id="PTHR10963">
    <property type="entry name" value="GLYCOSYL HYDROLASE-RELATED"/>
    <property type="match status" value="1"/>
</dbReference>
<dbReference type="GO" id="GO:0005975">
    <property type="term" value="P:carbohydrate metabolic process"/>
    <property type="evidence" value="ECO:0007669"/>
    <property type="project" value="InterPro"/>
</dbReference>
<name>A0A381SHI3_9ZZZZ</name>
<dbReference type="InterPro" id="IPR013320">
    <property type="entry name" value="ConA-like_dom_sf"/>
</dbReference>
<dbReference type="CDD" id="cd08023">
    <property type="entry name" value="GH16_laminarinase_like"/>
    <property type="match status" value="1"/>
</dbReference>
<dbReference type="PANTHER" id="PTHR10963:SF55">
    <property type="entry name" value="GLYCOSIDE HYDROLASE FAMILY 16 PROTEIN"/>
    <property type="match status" value="1"/>
</dbReference>
<organism evidence="3">
    <name type="scientific">marine metagenome</name>
    <dbReference type="NCBI Taxonomy" id="408172"/>
    <lineage>
        <taxon>unclassified sequences</taxon>
        <taxon>metagenomes</taxon>
        <taxon>ecological metagenomes</taxon>
    </lineage>
</organism>
<protein>
    <recommendedName>
        <fullName evidence="2">GH16 domain-containing protein</fullName>
    </recommendedName>
</protein>
<feature type="domain" description="GH16" evidence="2">
    <location>
        <begin position="50"/>
        <end position="322"/>
    </location>
</feature>
<evidence type="ECO:0000259" key="2">
    <source>
        <dbReference type="PROSITE" id="PS51762"/>
    </source>
</evidence>
<dbReference type="EMBL" id="UINC01003119">
    <property type="protein sequence ID" value="SVA03510.1"/>
    <property type="molecule type" value="Genomic_DNA"/>
</dbReference>
<dbReference type="GO" id="GO:0004553">
    <property type="term" value="F:hydrolase activity, hydrolyzing O-glycosyl compounds"/>
    <property type="evidence" value="ECO:0007669"/>
    <property type="project" value="InterPro"/>
</dbReference>
<evidence type="ECO:0000313" key="3">
    <source>
        <dbReference type="EMBL" id="SVA03510.1"/>
    </source>
</evidence>
<dbReference type="PROSITE" id="PS51257">
    <property type="entry name" value="PROKAR_LIPOPROTEIN"/>
    <property type="match status" value="1"/>
</dbReference>